<evidence type="ECO:0000313" key="7">
    <source>
        <dbReference type="EMBL" id="NBI29667.1"/>
    </source>
</evidence>
<evidence type="ECO:0000256" key="4">
    <source>
        <dbReference type="ARBA" id="ARBA00022989"/>
    </source>
</evidence>
<organism evidence="7 8">
    <name type="scientific">Chengkuizengella marina</name>
    <dbReference type="NCBI Taxonomy" id="2507566"/>
    <lineage>
        <taxon>Bacteria</taxon>
        <taxon>Bacillati</taxon>
        <taxon>Bacillota</taxon>
        <taxon>Bacilli</taxon>
        <taxon>Bacillales</taxon>
        <taxon>Paenibacillaceae</taxon>
        <taxon>Chengkuizengella</taxon>
    </lineage>
</organism>
<evidence type="ECO:0000256" key="5">
    <source>
        <dbReference type="ARBA" id="ARBA00023136"/>
    </source>
</evidence>
<evidence type="ECO:0000256" key="6">
    <source>
        <dbReference type="SAM" id="Phobius"/>
    </source>
</evidence>
<dbReference type="InterPro" id="IPR001123">
    <property type="entry name" value="LeuE-type"/>
</dbReference>
<comment type="subcellular location">
    <subcellularLocation>
        <location evidence="1">Cell membrane</location>
        <topology evidence="1">Multi-pass membrane protein</topology>
    </subcellularLocation>
</comment>
<dbReference type="PANTHER" id="PTHR30086:SF20">
    <property type="entry name" value="ARGININE EXPORTER PROTEIN ARGO-RELATED"/>
    <property type="match status" value="1"/>
</dbReference>
<proteinExistence type="predicted"/>
<keyword evidence="4 6" id="KW-1133">Transmembrane helix</keyword>
<reference evidence="7 8" key="1">
    <citation type="submission" date="2019-01" db="EMBL/GenBank/DDBJ databases">
        <title>Chengkuizengella sp. nov., isolated from deep-sea sediment of East Pacific Ocean.</title>
        <authorList>
            <person name="Yang J."/>
            <person name="Lai Q."/>
            <person name="Shao Z."/>
        </authorList>
    </citation>
    <scope>NUCLEOTIDE SEQUENCE [LARGE SCALE GENOMIC DNA]</scope>
    <source>
        <strain evidence="7 8">YPA3-1-1</strain>
    </source>
</reference>
<accession>A0A6N9Q4D0</accession>
<sequence>MNMENEYIFFLKGLFIGFSIAAPVGPIGLLCIHRTLYQGRVYGFLTGLGAATADMMYGFIAGFGLTFISNFLMDQKIILQIVGGVFLVYIGLKIFSSKPQVSPSNSKNKGLLSSYLTTFFLTITNPVTILSFMGIFAGLGIGSLENPDYLLSFLLVIGVFLGSATWWLVLTGLAGIFRDRINPTYLNWINRFSGIFILCFGLVVIITLV</sequence>
<evidence type="ECO:0000313" key="8">
    <source>
        <dbReference type="Proteomes" id="UP000448943"/>
    </source>
</evidence>
<dbReference type="EMBL" id="SIJB01000027">
    <property type="protein sequence ID" value="NBI29667.1"/>
    <property type="molecule type" value="Genomic_DNA"/>
</dbReference>
<dbReference type="Pfam" id="PF01810">
    <property type="entry name" value="LysE"/>
    <property type="match status" value="1"/>
</dbReference>
<feature type="transmembrane region" description="Helical" evidence="6">
    <location>
        <begin position="44"/>
        <end position="65"/>
    </location>
</feature>
<protein>
    <submittedName>
        <fullName evidence="7">LysE family translocator</fullName>
    </submittedName>
</protein>
<feature type="transmembrane region" description="Helical" evidence="6">
    <location>
        <begin position="188"/>
        <end position="208"/>
    </location>
</feature>
<keyword evidence="5 6" id="KW-0472">Membrane</keyword>
<comment type="caution">
    <text evidence="7">The sequence shown here is derived from an EMBL/GenBank/DDBJ whole genome shotgun (WGS) entry which is preliminary data.</text>
</comment>
<feature type="transmembrane region" description="Helical" evidence="6">
    <location>
        <begin position="77"/>
        <end position="95"/>
    </location>
</feature>
<feature type="transmembrane region" description="Helical" evidence="6">
    <location>
        <begin position="115"/>
        <end position="137"/>
    </location>
</feature>
<dbReference type="AlphaFoldDB" id="A0A6N9Q4D0"/>
<dbReference type="PANTHER" id="PTHR30086">
    <property type="entry name" value="ARGININE EXPORTER PROTEIN ARGO"/>
    <property type="match status" value="1"/>
</dbReference>
<evidence type="ECO:0000256" key="2">
    <source>
        <dbReference type="ARBA" id="ARBA00022475"/>
    </source>
</evidence>
<keyword evidence="3 6" id="KW-0812">Transmembrane</keyword>
<dbReference type="Proteomes" id="UP000448943">
    <property type="component" value="Unassembled WGS sequence"/>
</dbReference>
<evidence type="ECO:0000256" key="1">
    <source>
        <dbReference type="ARBA" id="ARBA00004651"/>
    </source>
</evidence>
<evidence type="ECO:0000256" key="3">
    <source>
        <dbReference type="ARBA" id="ARBA00022692"/>
    </source>
</evidence>
<keyword evidence="8" id="KW-1185">Reference proteome</keyword>
<dbReference type="GO" id="GO:0005886">
    <property type="term" value="C:plasma membrane"/>
    <property type="evidence" value="ECO:0007669"/>
    <property type="project" value="UniProtKB-SubCell"/>
</dbReference>
<feature type="transmembrane region" description="Helical" evidence="6">
    <location>
        <begin position="6"/>
        <end position="32"/>
    </location>
</feature>
<gene>
    <name evidence="7" type="ORF">ERL59_11925</name>
</gene>
<name>A0A6N9Q4D0_9BACL</name>
<dbReference type="GO" id="GO:0015171">
    <property type="term" value="F:amino acid transmembrane transporter activity"/>
    <property type="evidence" value="ECO:0007669"/>
    <property type="project" value="TreeGrafter"/>
</dbReference>
<feature type="transmembrane region" description="Helical" evidence="6">
    <location>
        <begin position="149"/>
        <end position="176"/>
    </location>
</feature>
<dbReference type="OrthoDB" id="7874789at2"/>
<keyword evidence="2" id="KW-1003">Cell membrane</keyword>